<dbReference type="Proteomes" id="UP000587991">
    <property type="component" value="Unassembled WGS sequence"/>
</dbReference>
<gene>
    <name evidence="1" type="ORF">HF682_14790</name>
</gene>
<protein>
    <submittedName>
        <fullName evidence="1">TOMM leader peptide-binding protein</fullName>
    </submittedName>
</protein>
<accession>A0A847S3V4</accession>
<dbReference type="EMBL" id="JABAIM010000004">
    <property type="protein sequence ID" value="NLR76431.1"/>
    <property type="molecule type" value="Genomic_DNA"/>
</dbReference>
<name>A0A847S3V4_9NEIS</name>
<dbReference type="InterPro" id="IPR022291">
    <property type="entry name" value="Bacteriocin_synth_cyclodeHase"/>
</dbReference>
<comment type="caution">
    <text evidence="1">The sequence shown here is derived from an EMBL/GenBank/DDBJ whole genome shotgun (WGS) entry which is preliminary data.</text>
</comment>
<sequence>MQDDMLFLSGGADEVYAVDEATPASVARQIADAWQQNTLHTLQDQPACQAALRQLRRVGAIVSPRTVQRPQRAALCWMGEACEPLVVALQRDGDSGLQWVAEPDQADTVLLIRSNASWMDCVTRYPALALQQPHLWVDIAYHHTLVIGPYVVPGETACIHCLSNRVAHRWGDVPLPASPQVQQQWTLLAALILAPLRCQAGWTQWTEQSVSMDLTTLQTQRSTVYRLPWCQVCHGEVAAPLAAALPLPWIP</sequence>
<reference evidence="1 2" key="1">
    <citation type="submission" date="2020-04" db="EMBL/GenBank/DDBJ databases">
        <title>Draft genome of Leeia sp. IMCC25680.</title>
        <authorList>
            <person name="Song J."/>
            <person name="Cho J.-C."/>
        </authorList>
    </citation>
    <scope>NUCLEOTIDE SEQUENCE [LARGE SCALE GENOMIC DNA]</scope>
    <source>
        <strain evidence="1 2">IMCC25680</strain>
    </source>
</reference>
<dbReference type="RefSeq" id="WP_168878110.1">
    <property type="nucleotide sequence ID" value="NZ_JABAIM010000004.1"/>
</dbReference>
<organism evidence="1 2">
    <name type="scientific">Leeia aquatica</name>
    <dbReference type="NCBI Taxonomy" id="2725557"/>
    <lineage>
        <taxon>Bacteria</taxon>
        <taxon>Pseudomonadati</taxon>
        <taxon>Pseudomonadota</taxon>
        <taxon>Betaproteobacteria</taxon>
        <taxon>Neisseriales</taxon>
        <taxon>Leeiaceae</taxon>
        <taxon>Leeia</taxon>
    </lineage>
</organism>
<dbReference type="NCBIfam" id="TIGR03882">
    <property type="entry name" value="cyclo_dehyd_2"/>
    <property type="match status" value="1"/>
</dbReference>
<evidence type="ECO:0000313" key="1">
    <source>
        <dbReference type="EMBL" id="NLR76431.1"/>
    </source>
</evidence>
<evidence type="ECO:0000313" key="2">
    <source>
        <dbReference type="Proteomes" id="UP000587991"/>
    </source>
</evidence>
<proteinExistence type="predicted"/>
<dbReference type="AlphaFoldDB" id="A0A847S3V4"/>
<keyword evidence="2" id="KW-1185">Reference proteome</keyword>
<dbReference type="Gene3D" id="3.40.50.720">
    <property type="entry name" value="NAD(P)-binding Rossmann-like Domain"/>
    <property type="match status" value="1"/>
</dbReference>